<dbReference type="SUPFAM" id="SSF51735">
    <property type="entry name" value="NAD(P)-binding Rossmann-fold domains"/>
    <property type="match status" value="1"/>
</dbReference>
<dbReference type="RefSeq" id="WP_170225551.1">
    <property type="nucleotide sequence ID" value="NZ_VFPH01000001.1"/>
</dbReference>
<dbReference type="SMART" id="SM00829">
    <property type="entry name" value="PKS_ER"/>
    <property type="match status" value="1"/>
</dbReference>
<organism evidence="7 8">
    <name type="scientific">Pseudonocardia cypriaca</name>
    <dbReference type="NCBI Taxonomy" id="882449"/>
    <lineage>
        <taxon>Bacteria</taxon>
        <taxon>Bacillati</taxon>
        <taxon>Actinomycetota</taxon>
        <taxon>Actinomycetes</taxon>
        <taxon>Pseudonocardiales</taxon>
        <taxon>Pseudonocardiaceae</taxon>
        <taxon>Pseudonocardia</taxon>
    </lineage>
</organism>
<dbReference type="PANTHER" id="PTHR43401:SF2">
    <property type="entry name" value="L-THREONINE 3-DEHYDROGENASE"/>
    <property type="match status" value="1"/>
</dbReference>
<dbReference type="PROSITE" id="PS00059">
    <property type="entry name" value="ADH_ZINC"/>
    <property type="match status" value="1"/>
</dbReference>
<accession>A0A543GF70</accession>
<comment type="similarity">
    <text evidence="5">Belongs to the zinc-containing alcohol dehydrogenase family.</text>
</comment>
<dbReference type="PANTHER" id="PTHR43401">
    <property type="entry name" value="L-THREONINE 3-DEHYDROGENASE"/>
    <property type="match status" value="1"/>
</dbReference>
<dbReference type="AlphaFoldDB" id="A0A543GF70"/>
<evidence type="ECO:0000256" key="5">
    <source>
        <dbReference type="RuleBase" id="RU361277"/>
    </source>
</evidence>
<name>A0A543GF70_9PSEU</name>
<feature type="domain" description="Enoyl reductase (ER)" evidence="6">
    <location>
        <begin position="26"/>
        <end position="365"/>
    </location>
</feature>
<dbReference type="GO" id="GO:0008270">
    <property type="term" value="F:zinc ion binding"/>
    <property type="evidence" value="ECO:0007669"/>
    <property type="project" value="InterPro"/>
</dbReference>
<evidence type="ECO:0000313" key="7">
    <source>
        <dbReference type="EMBL" id="TQM44714.1"/>
    </source>
</evidence>
<dbReference type="Pfam" id="PF08240">
    <property type="entry name" value="ADH_N"/>
    <property type="match status" value="1"/>
</dbReference>
<dbReference type="Pfam" id="PF00107">
    <property type="entry name" value="ADH_zinc_N"/>
    <property type="match status" value="1"/>
</dbReference>
<dbReference type="Proteomes" id="UP000319818">
    <property type="component" value="Unassembled WGS sequence"/>
</dbReference>
<dbReference type="InterPro" id="IPR013154">
    <property type="entry name" value="ADH-like_N"/>
</dbReference>
<dbReference type="GO" id="GO:0016491">
    <property type="term" value="F:oxidoreductase activity"/>
    <property type="evidence" value="ECO:0007669"/>
    <property type="project" value="UniProtKB-KW"/>
</dbReference>
<dbReference type="EMBL" id="VFPH01000001">
    <property type="protein sequence ID" value="TQM44714.1"/>
    <property type="molecule type" value="Genomic_DNA"/>
</dbReference>
<dbReference type="InterPro" id="IPR013149">
    <property type="entry name" value="ADH-like_C"/>
</dbReference>
<keyword evidence="4" id="KW-0560">Oxidoreductase</keyword>
<evidence type="ECO:0000256" key="1">
    <source>
        <dbReference type="ARBA" id="ARBA00001947"/>
    </source>
</evidence>
<evidence type="ECO:0000259" key="6">
    <source>
        <dbReference type="SMART" id="SM00829"/>
    </source>
</evidence>
<keyword evidence="2 5" id="KW-0479">Metal-binding</keyword>
<dbReference type="InterPro" id="IPR036291">
    <property type="entry name" value="NAD(P)-bd_dom_sf"/>
</dbReference>
<dbReference type="InterPro" id="IPR011032">
    <property type="entry name" value="GroES-like_sf"/>
</dbReference>
<evidence type="ECO:0000313" key="8">
    <source>
        <dbReference type="Proteomes" id="UP000319818"/>
    </source>
</evidence>
<keyword evidence="3 5" id="KW-0862">Zinc</keyword>
<dbReference type="Gene3D" id="3.90.180.10">
    <property type="entry name" value="Medium-chain alcohol dehydrogenases, catalytic domain"/>
    <property type="match status" value="1"/>
</dbReference>
<comment type="caution">
    <text evidence="7">The sequence shown here is derived from an EMBL/GenBank/DDBJ whole genome shotgun (WGS) entry which is preliminary data.</text>
</comment>
<dbReference type="InterPro" id="IPR002328">
    <property type="entry name" value="ADH_Zn_CS"/>
</dbReference>
<evidence type="ECO:0000256" key="2">
    <source>
        <dbReference type="ARBA" id="ARBA00022723"/>
    </source>
</evidence>
<dbReference type="SUPFAM" id="SSF50129">
    <property type="entry name" value="GroES-like"/>
    <property type="match status" value="1"/>
</dbReference>
<protein>
    <submittedName>
        <fullName evidence="7">L-iditol 2-dehydrogenase</fullName>
    </submittedName>
</protein>
<proteinExistence type="inferred from homology"/>
<sequence>MTADVQTASATTRPIPDSMRAAVLFGPGDIRVVDRPVPQPGPHQVLVEVAMCGTCGTDLKIFDGHFPQTPPFGEFTPGHEWAGTVVALGESVDEFAVGDRVAIEVHAGCGRCDNCIIGKYTACLNYAKPGKGQRASGITVDGGFAQYAVHDVKALYKMPDNISFADAVLVTTAGTGLYGIDVAGGYMAGQDVVVVGPGPIGLMTVQLCRQLAARSVTLVGTRASRLELGARLGATEVINARETDPVARVRELTGGDGADWVIETSGGADVPDQCIAMTKRAGKIVFVAFYPGPVTLDLSAAVRSDISMYTSRGEGGNNVKRAMAMAAGGGLRGEELVTHRFPLEDIAEAFRVVRERDGDPMKVVIVP</sequence>
<comment type="cofactor">
    <cofactor evidence="1 5">
        <name>Zn(2+)</name>
        <dbReference type="ChEBI" id="CHEBI:29105"/>
    </cofactor>
</comment>
<dbReference type="InterPro" id="IPR050129">
    <property type="entry name" value="Zn_alcohol_dh"/>
</dbReference>
<keyword evidence="8" id="KW-1185">Reference proteome</keyword>
<reference evidence="7 8" key="1">
    <citation type="submission" date="2019-06" db="EMBL/GenBank/DDBJ databases">
        <title>Sequencing the genomes of 1000 actinobacteria strains.</title>
        <authorList>
            <person name="Klenk H.-P."/>
        </authorList>
    </citation>
    <scope>NUCLEOTIDE SEQUENCE [LARGE SCALE GENOMIC DNA]</scope>
    <source>
        <strain evidence="7 8">DSM 45511</strain>
    </source>
</reference>
<gene>
    <name evidence="7" type="ORF">FB388_2086</name>
</gene>
<dbReference type="InterPro" id="IPR020843">
    <property type="entry name" value="ER"/>
</dbReference>
<evidence type="ECO:0000256" key="4">
    <source>
        <dbReference type="ARBA" id="ARBA00023002"/>
    </source>
</evidence>
<evidence type="ECO:0000256" key="3">
    <source>
        <dbReference type="ARBA" id="ARBA00022833"/>
    </source>
</evidence>
<dbReference type="Gene3D" id="3.40.50.720">
    <property type="entry name" value="NAD(P)-binding Rossmann-like Domain"/>
    <property type="match status" value="1"/>
</dbReference>